<evidence type="ECO:0000256" key="5">
    <source>
        <dbReference type="ARBA" id="ARBA00022989"/>
    </source>
</evidence>
<comment type="subcellular location">
    <subcellularLocation>
        <location evidence="1">Membrane</location>
    </subcellularLocation>
</comment>
<dbReference type="AlphaFoldDB" id="A0AAV1CTG4"/>
<dbReference type="PROSITE" id="PS50011">
    <property type="entry name" value="PROTEIN_KINASE_DOM"/>
    <property type="match status" value="1"/>
</dbReference>
<evidence type="ECO:0000313" key="9">
    <source>
        <dbReference type="EMBL" id="CAI9098891.1"/>
    </source>
</evidence>
<dbReference type="InterPro" id="IPR003591">
    <property type="entry name" value="Leu-rich_rpt_typical-subtyp"/>
</dbReference>
<dbReference type="InterPro" id="IPR001611">
    <property type="entry name" value="Leu-rich_rpt"/>
</dbReference>
<keyword evidence="4" id="KW-0677">Repeat</keyword>
<dbReference type="InterPro" id="IPR032675">
    <property type="entry name" value="LRR_dom_sf"/>
</dbReference>
<keyword evidence="6" id="KW-0472">Membrane</keyword>
<dbReference type="SMART" id="SM00220">
    <property type="entry name" value="S_TKc"/>
    <property type="match status" value="1"/>
</dbReference>
<keyword evidence="5" id="KW-1133">Transmembrane helix</keyword>
<dbReference type="GO" id="GO:0004674">
    <property type="term" value="F:protein serine/threonine kinase activity"/>
    <property type="evidence" value="ECO:0007669"/>
    <property type="project" value="TreeGrafter"/>
</dbReference>
<dbReference type="Gene3D" id="3.80.10.10">
    <property type="entry name" value="Ribonuclease Inhibitor"/>
    <property type="match status" value="1"/>
</dbReference>
<feature type="compositionally biased region" description="Basic and acidic residues" evidence="7">
    <location>
        <begin position="466"/>
        <end position="475"/>
    </location>
</feature>
<feature type="region of interest" description="Disordered" evidence="7">
    <location>
        <begin position="455"/>
        <end position="486"/>
    </location>
</feature>
<evidence type="ECO:0000259" key="8">
    <source>
        <dbReference type="PROSITE" id="PS50011"/>
    </source>
</evidence>
<dbReference type="GO" id="GO:0006952">
    <property type="term" value="P:defense response"/>
    <property type="evidence" value="ECO:0007669"/>
    <property type="project" value="UniProtKB-ARBA"/>
</dbReference>
<organism evidence="9 10">
    <name type="scientific">Oldenlandia corymbosa var. corymbosa</name>
    <dbReference type="NCBI Taxonomy" id="529605"/>
    <lineage>
        <taxon>Eukaryota</taxon>
        <taxon>Viridiplantae</taxon>
        <taxon>Streptophyta</taxon>
        <taxon>Embryophyta</taxon>
        <taxon>Tracheophyta</taxon>
        <taxon>Spermatophyta</taxon>
        <taxon>Magnoliopsida</taxon>
        <taxon>eudicotyledons</taxon>
        <taxon>Gunneridae</taxon>
        <taxon>Pentapetalae</taxon>
        <taxon>asterids</taxon>
        <taxon>lamiids</taxon>
        <taxon>Gentianales</taxon>
        <taxon>Rubiaceae</taxon>
        <taxon>Rubioideae</taxon>
        <taxon>Spermacoceae</taxon>
        <taxon>Hedyotis-Oldenlandia complex</taxon>
        <taxon>Oldenlandia</taxon>
    </lineage>
</organism>
<dbReference type="PANTHER" id="PTHR24359">
    <property type="entry name" value="SERINE/THREONINE-PROTEIN KINASE SBK1"/>
    <property type="match status" value="1"/>
</dbReference>
<dbReference type="InterPro" id="IPR055414">
    <property type="entry name" value="LRR_R13L4/SHOC2-like"/>
</dbReference>
<gene>
    <name evidence="9" type="ORF">OLC1_LOCUS9002</name>
</gene>
<evidence type="ECO:0000256" key="7">
    <source>
        <dbReference type="SAM" id="MobiDB-lite"/>
    </source>
</evidence>
<accession>A0AAV1CTG4</accession>
<evidence type="ECO:0000256" key="1">
    <source>
        <dbReference type="ARBA" id="ARBA00004370"/>
    </source>
</evidence>
<dbReference type="InterPro" id="IPR011009">
    <property type="entry name" value="Kinase-like_dom_sf"/>
</dbReference>
<evidence type="ECO:0000313" key="10">
    <source>
        <dbReference type="Proteomes" id="UP001161247"/>
    </source>
</evidence>
<dbReference type="SUPFAM" id="SSF56112">
    <property type="entry name" value="Protein kinase-like (PK-like)"/>
    <property type="match status" value="1"/>
</dbReference>
<dbReference type="Proteomes" id="UP001161247">
    <property type="component" value="Chromosome 3"/>
</dbReference>
<dbReference type="GO" id="GO:0016020">
    <property type="term" value="C:membrane"/>
    <property type="evidence" value="ECO:0007669"/>
    <property type="project" value="UniProtKB-SubCell"/>
</dbReference>
<sequence length="1106" mass="123266">MAGNKTDDLGSVFDNEQKTDKIDDLGSVFDVSVKSFDFPVLEGIDTSVESLYLYKNFFNLIPSSVGSLKSLKTLKFFANELNLCPEEFSYLNGLECLQVKAAAAPVLSGLDFGKLKSLKELELSRAPSKPSSVPALGDIAALKSLTKLSVCHFSIRYLPPEIGHLCNLEYLDLSFNKMKNLPAEITFLESLVSLEVANNKLVEFPSGFSSMKRLEKLDVSNNRLASFVWLELESMLTLQRLNLQNNRLRVCGQIPSWICCNFEGNGEDLLIDEFVSSADMDGVECLPLAADCAKDSSVITMSHSVSTTSVSTRKSKGWKRLHNWQQRARQERLNSSSGEGKVKNHSAIRKSPEACLMCPDDSVVDGSSAILVEEVRGRKLSYEDDDDFQNSVTITQDDDLTTLKEEAYNRRCACNVLDSHQKHKKMKSACEGNDDESLSSIPIAGDLQDECLGSDASSGLTKSKRHSDAEPDNPKPRKYRRPMGNQLDISSKYNRVSYCSMDDYLSDGFYDAGRDRPFMPLNSYEEILPLDSREVILLDRERDEKLDVILLCAQALVSQFRRINGLLKESANGATDSIQIASLLAFFISDHFGGSDKSAVVLKARKDVSGSNYLKPFVCTCPTGNDDRTKRAMEESLDGAGDIAFHYICEKALQSIKGRLKSVVVPIGSLQFGVCRHRAVLMKYLCDRVNPPLQCELVRGFLDFSPHAWNVITIKKGQSWVRVIVDACHPNDIREETDPEYFCRYIPLSRMTTASVVTDDNSPPEFPALSNSEQLGKTESNTVLECTIGSVKAAAKVRTREVCGTSADKIRNFELSCLGEARMLSSLTHSCIVKYYGHQVSSKWVSSSNGNPDVRILQSALFMEYIKGGSLKLYLKELGRTGANHVPVLLAMFIARDVASALAELHTRHIIHRDIKSENVLIDLDEKKDDNSPTVKLADFDRAVPLRASLHSCCIAHTGIPPPEVCVGTPRWMAPEVLRARTKNSLYGLEVDIWSYGCLILELLTLQNPYSGIEDQDIQKNLERGKRPPLTKELEGLVDCCSRVLDDPETMARLEESEIETKMLRFLVSMYRWCTESDPRDRPSANKLHKMFADASLICSKSFCKD</sequence>
<dbReference type="FunFam" id="1.10.510.10:FF:000988">
    <property type="entry name" value="Leucine-rich repeat protein kinase family protein"/>
    <property type="match status" value="1"/>
</dbReference>
<protein>
    <submittedName>
        <fullName evidence="9">OLC1v1035620C1</fullName>
    </submittedName>
</protein>
<keyword evidence="10" id="KW-1185">Reference proteome</keyword>
<dbReference type="Pfam" id="PF14381">
    <property type="entry name" value="EDR1_CTR1_ARMC3_pept"/>
    <property type="match status" value="1"/>
</dbReference>
<name>A0AAV1CTG4_OLDCO</name>
<evidence type="ECO:0000256" key="3">
    <source>
        <dbReference type="ARBA" id="ARBA00022692"/>
    </source>
</evidence>
<dbReference type="PROSITE" id="PS00108">
    <property type="entry name" value="PROTEIN_KINASE_ST"/>
    <property type="match status" value="1"/>
</dbReference>
<dbReference type="EMBL" id="OX459120">
    <property type="protein sequence ID" value="CAI9098891.1"/>
    <property type="molecule type" value="Genomic_DNA"/>
</dbReference>
<proteinExistence type="predicted"/>
<dbReference type="SUPFAM" id="SSF52058">
    <property type="entry name" value="L domain-like"/>
    <property type="match status" value="1"/>
</dbReference>
<dbReference type="InterPro" id="IPR000719">
    <property type="entry name" value="Prot_kinase_dom"/>
</dbReference>
<dbReference type="Pfam" id="PF23598">
    <property type="entry name" value="LRR_14"/>
    <property type="match status" value="1"/>
</dbReference>
<dbReference type="Pfam" id="PF00069">
    <property type="entry name" value="Pkinase"/>
    <property type="match status" value="1"/>
</dbReference>
<evidence type="ECO:0000256" key="2">
    <source>
        <dbReference type="ARBA" id="ARBA00022614"/>
    </source>
</evidence>
<dbReference type="InterPro" id="IPR055164">
    <property type="entry name" value="EDR1/CTR1/ARMC3-like_pept-like"/>
</dbReference>
<feature type="domain" description="Protein kinase" evidence="8">
    <location>
        <begin position="769"/>
        <end position="1092"/>
    </location>
</feature>
<dbReference type="GO" id="GO:0005524">
    <property type="term" value="F:ATP binding"/>
    <property type="evidence" value="ECO:0007669"/>
    <property type="project" value="InterPro"/>
</dbReference>
<dbReference type="PANTHER" id="PTHR24359:SF1">
    <property type="entry name" value="INHIBITOR OF NUCLEAR FACTOR KAPPA-B KINASE EPSILON SUBUNIT HOMOLOG 1-RELATED"/>
    <property type="match status" value="1"/>
</dbReference>
<evidence type="ECO:0000256" key="6">
    <source>
        <dbReference type="ARBA" id="ARBA00023136"/>
    </source>
</evidence>
<reference evidence="9" key="1">
    <citation type="submission" date="2023-03" db="EMBL/GenBank/DDBJ databases">
        <authorList>
            <person name="Julca I."/>
        </authorList>
    </citation>
    <scope>NUCLEOTIDE SEQUENCE</scope>
</reference>
<dbReference type="PROSITE" id="PS51450">
    <property type="entry name" value="LRR"/>
    <property type="match status" value="1"/>
</dbReference>
<evidence type="ECO:0000256" key="4">
    <source>
        <dbReference type="ARBA" id="ARBA00022737"/>
    </source>
</evidence>
<dbReference type="InterPro" id="IPR008271">
    <property type="entry name" value="Ser/Thr_kinase_AS"/>
</dbReference>
<keyword evidence="3" id="KW-0812">Transmembrane</keyword>
<dbReference type="Gene3D" id="1.10.510.10">
    <property type="entry name" value="Transferase(Phosphotransferase) domain 1"/>
    <property type="match status" value="1"/>
</dbReference>
<dbReference type="GO" id="GO:0051707">
    <property type="term" value="P:response to other organism"/>
    <property type="evidence" value="ECO:0007669"/>
    <property type="project" value="UniProtKB-ARBA"/>
</dbReference>
<keyword evidence="2" id="KW-0433">Leucine-rich repeat</keyword>
<dbReference type="SMART" id="SM00369">
    <property type="entry name" value="LRR_TYP"/>
    <property type="match status" value="5"/>
</dbReference>